<dbReference type="GO" id="GO:0043565">
    <property type="term" value="F:sequence-specific DNA binding"/>
    <property type="evidence" value="ECO:0007669"/>
    <property type="project" value="InterPro"/>
</dbReference>
<dbReference type="EMBL" id="JACBZM010000001">
    <property type="protein sequence ID" value="NYI47224.1"/>
    <property type="molecule type" value="Genomic_DNA"/>
</dbReference>
<dbReference type="SMART" id="SM00344">
    <property type="entry name" value="HTH_ASNC"/>
    <property type="match status" value="1"/>
</dbReference>
<dbReference type="PROSITE" id="PS50956">
    <property type="entry name" value="HTH_ASNC_2"/>
    <property type="match status" value="1"/>
</dbReference>
<dbReference type="PROSITE" id="PS00519">
    <property type="entry name" value="HTH_ASNC_1"/>
    <property type="match status" value="1"/>
</dbReference>
<organism evidence="5 7">
    <name type="scientific">Nocardioides aromaticivorans</name>
    <dbReference type="NCBI Taxonomy" id="200618"/>
    <lineage>
        <taxon>Bacteria</taxon>
        <taxon>Bacillati</taxon>
        <taxon>Actinomycetota</taxon>
        <taxon>Actinomycetes</taxon>
        <taxon>Propionibacteriales</taxon>
        <taxon>Nocardioidaceae</taxon>
        <taxon>Nocardioides</taxon>
    </lineage>
</organism>
<evidence type="ECO:0000313" key="7">
    <source>
        <dbReference type="Proteomes" id="UP000562045"/>
    </source>
</evidence>
<dbReference type="InterPro" id="IPR019887">
    <property type="entry name" value="Tscrpt_reg_AsnC/Lrp_C"/>
</dbReference>
<dbReference type="SUPFAM" id="SSF46785">
    <property type="entry name" value="Winged helix' DNA-binding domain"/>
    <property type="match status" value="1"/>
</dbReference>
<keyword evidence="3" id="KW-0804">Transcription</keyword>
<evidence type="ECO:0000259" key="4">
    <source>
        <dbReference type="PROSITE" id="PS50956"/>
    </source>
</evidence>
<dbReference type="PRINTS" id="PR00033">
    <property type="entry name" value="HTHASNC"/>
</dbReference>
<evidence type="ECO:0000313" key="6">
    <source>
        <dbReference type="EMBL" id="QSR26362.1"/>
    </source>
</evidence>
<dbReference type="PANTHER" id="PTHR30154">
    <property type="entry name" value="LEUCINE-RESPONSIVE REGULATORY PROTEIN"/>
    <property type="match status" value="1"/>
</dbReference>
<dbReference type="Proteomes" id="UP000662818">
    <property type="component" value="Chromosome"/>
</dbReference>
<evidence type="ECO:0000256" key="2">
    <source>
        <dbReference type="ARBA" id="ARBA00023125"/>
    </source>
</evidence>
<dbReference type="GO" id="GO:0043200">
    <property type="term" value="P:response to amino acid"/>
    <property type="evidence" value="ECO:0007669"/>
    <property type="project" value="TreeGrafter"/>
</dbReference>
<dbReference type="EMBL" id="CP022295">
    <property type="protein sequence ID" value="QSR26362.1"/>
    <property type="molecule type" value="Genomic_DNA"/>
</dbReference>
<dbReference type="Gene3D" id="3.30.70.920">
    <property type="match status" value="1"/>
</dbReference>
<dbReference type="Proteomes" id="UP000562045">
    <property type="component" value="Unassembled WGS sequence"/>
</dbReference>
<accession>A0A7Y9ZKP7</accession>
<keyword evidence="1" id="KW-0805">Transcription regulation</keyword>
<evidence type="ECO:0000313" key="5">
    <source>
        <dbReference type="EMBL" id="NYI47224.1"/>
    </source>
</evidence>
<feature type="domain" description="HTH asnC-type" evidence="4">
    <location>
        <begin position="1"/>
        <end position="62"/>
    </location>
</feature>
<gene>
    <name evidence="5" type="ORF">BJ993_004304</name>
    <name evidence="6" type="ORF">CFH99_12075</name>
</gene>
<proteinExistence type="predicted"/>
<dbReference type="InterPro" id="IPR019885">
    <property type="entry name" value="Tscrpt_reg_HTH_AsnC-type_CS"/>
</dbReference>
<sequence>MDALDRQIVDHLLRDGRATFQEIGKAVGLSAPATKRRVDRMRERGEIAGFTALIDPAALGWDTSAYVELSYQGNVSADRLKRDLEAFPEVIGAWTITGDADALVHVVAASMADLERVIEGIRAVEQVDRSRTVVVMSRLFERPLHGK</sequence>
<dbReference type="Gene3D" id="1.10.10.10">
    <property type="entry name" value="Winged helix-like DNA-binding domain superfamily/Winged helix DNA-binding domain"/>
    <property type="match status" value="1"/>
</dbReference>
<protein>
    <submittedName>
        <fullName evidence="5">DNA-binding Lrp family transcriptional regulator</fullName>
    </submittedName>
    <submittedName>
        <fullName evidence="6">Lrp/AsnC family transcriptional regulator</fullName>
    </submittedName>
</protein>
<dbReference type="AlphaFoldDB" id="A0A7Y9ZKP7"/>
<dbReference type="SUPFAM" id="SSF54909">
    <property type="entry name" value="Dimeric alpha+beta barrel"/>
    <property type="match status" value="1"/>
</dbReference>
<dbReference type="InterPro" id="IPR000485">
    <property type="entry name" value="AsnC-type_HTH_dom"/>
</dbReference>
<reference evidence="6 8" key="1">
    <citation type="submission" date="2017-06" db="EMBL/GenBank/DDBJ databases">
        <title>Complete Genome Sequence of the Soil Carbazole-Degrading Bacterium Nocardioides aromaticivorans IC177.</title>
        <authorList>
            <person name="Vejarano F."/>
            <person name="Suzuki-Minakuchi C."/>
            <person name="Ohtsubo Y."/>
            <person name="Tsuda M."/>
            <person name="Okada K."/>
            <person name="Nojiri H."/>
        </authorList>
    </citation>
    <scope>NUCLEOTIDE SEQUENCE [LARGE SCALE GENOMIC DNA]</scope>
    <source>
        <strain evidence="6 8">IC177</strain>
    </source>
</reference>
<dbReference type="GO" id="GO:0005829">
    <property type="term" value="C:cytosol"/>
    <property type="evidence" value="ECO:0007669"/>
    <property type="project" value="TreeGrafter"/>
</dbReference>
<dbReference type="InterPro" id="IPR036390">
    <property type="entry name" value="WH_DNA-bd_sf"/>
</dbReference>
<evidence type="ECO:0000313" key="8">
    <source>
        <dbReference type="Proteomes" id="UP000662818"/>
    </source>
</evidence>
<dbReference type="Pfam" id="PF01037">
    <property type="entry name" value="AsnC_trans_reg"/>
    <property type="match status" value="1"/>
</dbReference>
<dbReference type="InterPro" id="IPR019888">
    <property type="entry name" value="Tscrpt_reg_AsnC-like"/>
</dbReference>
<evidence type="ECO:0000256" key="1">
    <source>
        <dbReference type="ARBA" id="ARBA00023015"/>
    </source>
</evidence>
<dbReference type="Pfam" id="PF13404">
    <property type="entry name" value="HTH_AsnC-type"/>
    <property type="match status" value="1"/>
</dbReference>
<dbReference type="RefSeq" id="WP_036545574.1">
    <property type="nucleotide sequence ID" value="NZ_CP022295.1"/>
</dbReference>
<evidence type="ECO:0000256" key="3">
    <source>
        <dbReference type="ARBA" id="ARBA00023163"/>
    </source>
</evidence>
<reference evidence="5 7" key="2">
    <citation type="submission" date="2020-07" db="EMBL/GenBank/DDBJ databases">
        <title>Sequencing the genomes of 1000 actinobacteria strains.</title>
        <authorList>
            <person name="Klenk H.-P."/>
        </authorList>
    </citation>
    <scope>NUCLEOTIDE SEQUENCE [LARGE SCALE GENOMIC DNA]</scope>
    <source>
        <strain evidence="5 7">DSM 15131</strain>
    </source>
</reference>
<dbReference type="InterPro" id="IPR036388">
    <property type="entry name" value="WH-like_DNA-bd_sf"/>
</dbReference>
<name>A0A7Y9ZKP7_9ACTN</name>
<dbReference type="InterPro" id="IPR011008">
    <property type="entry name" value="Dimeric_a/b-barrel"/>
</dbReference>
<keyword evidence="8" id="KW-1185">Reference proteome</keyword>
<keyword evidence="2 5" id="KW-0238">DNA-binding</keyword>
<dbReference type="PANTHER" id="PTHR30154:SF45">
    <property type="entry name" value="TRANSCRIPTIONAL REGULATORY PROTEIN (PROBABLY ASNC-FAMILY)-RELATED"/>
    <property type="match status" value="1"/>
</dbReference>